<dbReference type="EC" id="6.1.1.18" evidence="8"/>
<feature type="binding site" evidence="8">
    <location>
        <begin position="34"/>
        <end position="36"/>
    </location>
    <ligand>
        <name>ATP</name>
        <dbReference type="ChEBI" id="CHEBI:30616"/>
    </ligand>
</feature>
<dbReference type="NCBIfam" id="TIGR00440">
    <property type="entry name" value="glnS"/>
    <property type="match status" value="1"/>
</dbReference>
<dbReference type="InterPro" id="IPR020061">
    <property type="entry name" value="Glu_tRNA_lig_a-bdl"/>
</dbReference>
<dbReference type="SUPFAM" id="SSF52374">
    <property type="entry name" value="Nucleotidylyl transferase"/>
    <property type="match status" value="1"/>
</dbReference>
<proteinExistence type="inferred from homology"/>
<feature type="short sequence motif" description="'KMSKS' region" evidence="8">
    <location>
        <begin position="266"/>
        <end position="270"/>
    </location>
</feature>
<evidence type="ECO:0000256" key="8">
    <source>
        <dbReference type="HAMAP-Rule" id="MF_00126"/>
    </source>
</evidence>
<comment type="subcellular location">
    <subcellularLocation>
        <location evidence="8">Cytoplasm</location>
    </subcellularLocation>
</comment>
<dbReference type="Pfam" id="PF20974">
    <property type="entry name" value="tRNA-synt_1c_C2"/>
    <property type="match status" value="1"/>
</dbReference>
<dbReference type="GO" id="GO:0005524">
    <property type="term" value="F:ATP binding"/>
    <property type="evidence" value="ECO:0007669"/>
    <property type="project" value="UniProtKB-UniRule"/>
</dbReference>
<evidence type="ECO:0000259" key="10">
    <source>
        <dbReference type="Pfam" id="PF00749"/>
    </source>
</evidence>
<dbReference type="CDD" id="cd00807">
    <property type="entry name" value="GlnRS_core"/>
    <property type="match status" value="1"/>
</dbReference>
<dbReference type="InterPro" id="IPR004514">
    <property type="entry name" value="Gln-tRNA-synth"/>
</dbReference>
<dbReference type="Gene3D" id="1.10.1160.10">
    <property type="entry name" value="Glutamyl-trna Synthetase, Domain 2"/>
    <property type="match status" value="1"/>
</dbReference>
<evidence type="ECO:0000256" key="3">
    <source>
        <dbReference type="ARBA" id="ARBA00022741"/>
    </source>
</evidence>
<dbReference type="PANTHER" id="PTHR43097:SF5">
    <property type="entry name" value="GLUTAMATE--TRNA LIGASE"/>
    <property type="match status" value="1"/>
</dbReference>
<dbReference type="InterPro" id="IPR011035">
    <property type="entry name" value="Ribosomal_bL25/Gln-tRNA_synth"/>
</dbReference>
<comment type="caution">
    <text evidence="13">The sequence shown here is derived from an EMBL/GenBank/DDBJ whole genome shotgun (WGS) entry which is preliminary data.</text>
</comment>
<evidence type="ECO:0000256" key="6">
    <source>
        <dbReference type="ARBA" id="ARBA00023146"/>
    </source>
</evidence>
<comment type="caution">
    <text evidence="8">Lacks conserved residue(s) required for the propagation of feature annotation.</text>
</comment>
<feature type="binding site" evidence="8">
    <location>
        <begin position="40"/>
        <end position="46"/>
    </location>
    <ligand>
        <name>ATP</name>
        <dbReference type="ChEBI" id="CHEBI:30616"/>
    </ligand>
</feature>
<comment type="subunit">
    <text evidence="8">Monomer.</text>
</comment>
<evidence type="ECO:0000313" key="13">
    <source>
        <dbReference type="EMBL" id="MDA3733340.1"/>
    </source>
</evidence>
<keyword evidence="2 8" id="KW-0436">Ligase</keyword>
<dbReference type="HAMAP" id="MF_00126">
    <property type="entry name" value="Gln_tRNA_synth"/>
    <property type="match status" value="1"/>
</dbReference>
<keyword evidence="3 8" id="KW-0547">Nucleotide-binding</keyword>
<feature type="binding site" evidence="8">
    <location>
        <position position="229"/>
    </location>
    <ligand>
        <name>ATP</name>
        <dbReference type="ChEBI" id="CHEBI:30616"/>
    </ligand>
</feature>
<dbReference type="AlphaFoldDB" id="A0AA42J2G2"/>
<dbReference type="FunFam" id="3.40.50.620:FF:000037">
    <property type="entry name" value="Glutamine--tRNA ligase cytoplasmic"/>
    <property type="match status" value="1"/>
</dbReference>
<dbReference type="FunFam" id="3.90.800.10:FF:000001">
    <property type="entry name" value="Glutamine--tRNA ligase"/>
    <property type="match status" value="1"/>
</dbReference>
<dbReference type="GO" id="GO:0006424">
    <property type="term" value="P:glutamyl-tRNA aminoacylation"/>
    <property type="evidence" value="ECO:0007669"/>
    <property type="project" value="UniProtKB-UniRule"/>
</dbReference>
<dbReference type="NCBIfam" id="NF011291">
    <property type="entry name" value="PRK14703.1"/>
    <property type="match status" value="1"/>
</dbReference>
<dbReference type="Proteomes" id="UP001169242">
    <property type="component" value="Unassembled WGS sequence"/>
</dbReference>
<feature type="binding site" evidence="8">
    <location>
        <position position="210"/>
    </location>
    <ligand>
        <name>L-glutamine</name>
        <dbReference type="ChEBI" id="CHEBI:58359"/>
    </ligand>
</feature>
<dbReference type="InterPro" id="IPR001412">
    <property type="entry name" value="aa-tRNA-synth_I_CS"/>
</dbReference>
<dbReference type="RefSeq" id="WP_053982847.1">
    <property type="nucleotide sequence ID" value="NZ_JAQIFT010000061.1"/>
</dbReference>
<evidence type="ECO:0000256" key="1">
    <source>
        <dbReference type="ARBA" id="ARBA00022490"/>
    </source>
</evidence>
<evidence type="ECO:0000259" key="11">
    <source>
        <dbReference type="Pfam" id="PF03950"/>
    </source>
</evidence>
<dbReference type="InterPro" id="IPR050132">
    <property type="entry name" value="Gln/Glu-tRNA_Ligase"/>
</dbReference>
<feature type="domain" description="Glutamyl/glutaminyl-tRNA synthetase class Ib anti-codon binding" evidence="11">
    <location>
        <begin position="341"/>
        <end position="438"/>
    </location>
</feature>
<name>A0AA42J2G2_9FIRM</name>
<comment type="catalytic activity">
    <reaction evidence="7 8">
        <text>tRNA(Gln) + L-glutamine + ATP = L-glutaminyl-tRNA(Gln) + AMP + diphosphate</text>
        <dbReference type="Rhea" id="RHEA:20121"/>
        <dbReference type="Rhea" id="RHEA-COMP:9662"/>
        <dbReference type="Rhea" id="RHEA-COMP:9681"/>
        <dbReference type="ChEBI" id="CHEBI:30616"/>
        <dbReference type="ChEBI" id="CHEBI:33019"/>
        <dbReference type="ChEBI" id="CHEBI:58359"/>
        <dbReference type="ChEBI" id="CHEBI:78442"/>
        <dbReference type="ChEBI" id="CHEBI:78521"/>
        <dbReference type="ChEBI" id="CHEBI:456215"/>
        <dbReference type="EC" id="6.1.1.18"/>
    </reaction>
</comment>
<dbReference type="FunFam" id="1.10.1160.10:FF:000001">
    <property type="entry name" value="Glutamine--tRNA ligase"/>
    <property type="match status" value="1"/>
</dbReference>
<dbReference type="GO" id="GO:0005829">
    <property type="term" value="C:cytosol"/>
    <property type="evidence" value="ECO:0007669"/>
    <property type="project" value="TreeGrafter"/>
</dbReference>
<dbReference type="Gene3D" id="3.90.800.10">
    <property type="entry name" value="Glutamyl-tRNA Synthetase, Domain 3"/>
    <property type="match status" value="1"/>
</dbReference>
<accession>A0AA42J2G2</accession>
<evidence type="ECO:0000256" key="5">
    <source>
        <dbReference type="ARBA" id="ARBA00022917"/>
    </source>
</evidence>
<keyword evidence="6 8" id="KW-0030">Aminoacyl-tRNA synthetase</keyword>
<dbReference type="Pfam" id="PF00749">
    <property type="entry name" value="tRNA-synt_1c"/>
    <property type="match status" value="1"/>
</dbReference>
<reference evidence="13" key="1">
    <citation type="journal article" date="2023" name="Int. J. Syst. Evol. Microbiol.">
        <title>&lt;i&gt;Holtiella tumoricola&lt;/i&gt; gen. nov. sp. nov., isolated from a human clinical sample.</title>
        <authorList>
            <person name="Allen-Vercoe E."/>
            <person name="Daigneault M.C."/>
            <person name="Vancuren S.J."/>
            <person name="Cochrane K."/>
            <person name="O'Neal L.L."/>
            <person name="Sankaranarayanan K."/>
            <person name="Lawson P.A."/>
        </authorList>
    </citation>
    <scope>NUCLEOTIDE SEQUENCE</scope>
    <source>
        <strain evidence="13">CC70A</strain>
    </source>
</reference>
<dbReference type="PANTHER" id="PTHR43097">
    <property type="entry name" value="GLUTAMINE-TRNA LIGASE"/>
    <property type="match status" value="1"/>
</dbReference>
<dbReference type="Pfam" id="PF03950">
    <property type="entry name" value="tRNA-synt_1c_C"/>
    <property type="match status" value="1"/>
</dbReference>
<dbReference type="FunFam" id="2.40.240.10:FF:000001">
    <property type="entry name" value="Glutamine--tRNA ligase"/>
    <property type="match status" value="1"/>
</dbReference>
<evidence type="ECO:0000259" key="12">
    <source>
        <dbReference type="Pfam" id="PF20974"/>
    </source>
</evidence>
<feature type="short sequence motif" description="'HIGH' region" evidence="8">
    <location>
        <begin position="33"/>
        <end position="43"/>
    </location>
</feature>
<dbReference type="GO" id="GO:0006425">
    <property type="term" value="P:glutaminyl-tRNA aminoacylation"/>
    <property type="evidence" value="ECO:0007669"/>
    <property type="project" value="UniProtKB-UniRule"/>
</dbReference>
<comment type="similarity">
    <text evidence="8 9">Belongs to the class-I aminoacyl-tRNA synthetase family.</text>
</comment>
<dbReference type="PRINTS" id="PR00987">
    <property type="entry name" value="TRNASYNTHGLU"/>
</dbReference>
<dbReference type="InterPro" id="IPR049437">
    <property type="entry name" value="tRNA-synt_1c_C2"/>
</dbReference>
<dbReference type="InterPro" id="IPR020056">
    <property type="entry name" value="Rbsml_bL25/Gln-tRNA_synth_N"/>
</dbReference>
<feature type="binding site" evidence="8">
    <location>
        <begin position="259"/>
        <end position="260"/>
    </location>
    <ligand>
        <name>ATP</name>
        <dbReference type="ChEBI" id="CHEBI:30616"/>
    </ligand>
</feature>
<dbReference type="PROSITE" id="PS00178">
    <property type="entry name" value="AA_TRNA_LIGASE_I"/>
    <property type="match status" value="1"/>
</dbReference>
<evidence type="ECO:0000256" key="7">
    <source>
        <dbReference type="ARBA" id="ARBA00048270"/>
    </source>
</evidence>
<dbReference type="GO" id="GO:0004819">
    <property type="term" value="F:glutamine-tRNA ligase activity"/>
    <property type="evidence" value="ECO:0007669"/>
    <property type="project" value="UniProtKB-UniRule"/>
</dbReference>
<dbReference type="Gene3D" id="2.40.240.10">
    <property type="entry name" value="Ribosomal Protein L25, Chain P"/>
    <property type="match status" value="2"/>
</dbReference>
<feature type="binding site" evidence="8">
    <location>
        <position position="66"/>
    </location>
    <ligand>
        <name>L-glutamine</name>
        <dbReference type="ChEBI" id="CHEBI:58359"/>
    </ligand>
</feature>
<evidence type="ECO:0000256" key="2">
    <source>
        <dbReference type="ARBA" id="ARBA00022598"/>
    </source>
</evidence>
<sequence length="553" mass="63916">MSNEINSSNFVKNIVIDDLNSGKHKEIITRFPPEPNGYLHIGHAKSICLNFGLGDEFNGKTNLRFDDTNPVKEDTEYVESIKEDVKWLGFDWDNLYFASDYFDIMYAKAILLIKKGLAYVCDLTPEEMREYRGTLSQPGKPSPYRDRTVEENLDLLERMKNGEFPDGSKVLRAKIDMASPNINFRDPIIYRIAHSTHHNTGDKWCIYPMYDFAHPLEDAIEGITHSICTLEFEDHRPLYDWFVRECEMESTPRQIEFARLNMTNTVMSKRKLKQLVDEHVVDGWDDPRMPTIAGLRRRGYTPEAIRTFCREIGVSKADSTVDSQMLDYFLREDLLPKAPLLMAVMKPLKLVITNYPEGQVEMLEIENNAKDETMGTRLVPFSREIYIEQEDFMEEPAKKYFRLYPGNEVRLKGAYFVKCTDVIKDENGNVTEIHCTYDPETKSGSGFTGRKVKATIHWVNANDAVPCEFRLFEPLILDDLPENEGKHFLEQINPNSLEIVQGFIESTGSKDIKPLDKFQFVRHGFFNVDNKYTTPDHLVFNRIVPLKSSFKLG</sequence>
<dbReference type="SUPFAM" id="SSF50715">
    <property type="entry name" value="Ribosomal protein L25-like"/>
    <property type="match status" value="1"/>
</dbReference>
<feature type="domain" description="tRNA synthetases class I (E and Q) anti-codon binding" evidence="12">
    <location>
        <begin position="455"/>
        <end position="529"/>
    </location>
</feature>
<evidence type="ECO:0000256" key="9">
    <source>
        <dbReference type="RuleBase" id="RU363037"/>
    </source>
</evidence>
<dbReference type="EMBL" id="JAQIFT010000061">
    <property type="protein sequence ID" value="MDA3733340.1"/>
    <property type="molecule type" value="Genomic_DNA"/>
</dbReference>
<dbReference type="InterPro" id="IPR022861">
    <property type="entry name" value="Gln_tRNA_ligase_bac"/>
</dbReference>
<feature type="domain" description="Glutamyl/glutaminyl-tRNA synthetase class Ib catalytic" evidence="10">
    <location>
        <begin position="27"/>
        <end position="334"/>
    </location>
</feature>
<evidence type="ECO:0000313" key="14">
    <source>
        <dbReference type="Proteomes" id="UP001169242"/>
    </source>
</evidence>
<feature type="binding site" evidence="8">
    <location>
        <begin position="267"/>
        <end position="269"/>
    </location>
    <ligand>
        <name>ATP</name>
        <dbReference type="ChEBI" id="CHEBI:30616"/>
    </ligand>
</feature>
<dbReference type="InterPro" id="IPR014729">
    <property type="entry name" value="Rossmann-like_a/b/a_fold"/>
</dbReference>
<gene>
    <name evidence="8" type="primary">glnS</name>
    <name evidence="13" type="ORF">PBV87_17815</name>
</gene>
<keyword evidence="4 8" id="KW-0067">ATP-binding</keyword>
<evidence type="ECO:0000256" key="4">
    <source>
        <dbReference type="ARBA" id="ARBA00022840"/>
    </source>
</evidence>
<dbReference type="InterPro" id="IPR020058">
    <property type="entry name" value="Glu/Gln-tRNA-synth_Ib_cat-dom"/>
</dbReference>
<protein>
    <recommendedName>
        <fullName evidence="8">Glutamine--tRNA ligase</fullName>
        <ecNumber evidence="8">6.1.1.18</ecNumber>
    </recommendedName>
    <alternativeName>
        <fullName evidence="8">Glutaminyl-tRNA synthetase</fullName>
        <shortName evidence="8">GlnRS</shortName>
    </alternativeName>
</protein>
<keyword evidence="1 8" id="KW-0963">Cytoplasm</keyword>
<dbReference type="InterPro" id="IPR020059">
    <property type="entry name" value="Glu/Gln-tRNA-synth_Ib_codon-bd"/>
</dbReference>
<dbReference type="Gene3D" id="3.40.50.620">
    <property type="entry name" value="HUPs"/>
    <property type="match status" value="1"/>
</dbReference>
<organism evidence="13 14">
    <name type="scientific">Holtiella tumoricola</name>
    <dbReference type="NCBI Taxonomy" id="3018743"/>
    <lineage>
        <taxon>Bacteria</taxon>
        <taxon>Bacillati</taxon>
        <taxon>Bacillota</taxon>
        <taxon>Clostridia</taxon>
        <taxon>Lachnospirales</taxon>
        <taxon>Cellulosilyticaceae</taxon>
        <taxon>Holtiella</taxon>
    </lineage>
</organism>
<keyword evidence="14" id="KW-1185">Reference proteome</keyword>
<dbReference type="InterPro" id="IPR000924">
    <property type="entry name" value="Glu/Gln-tRNA-synth"/>
</dbReference>
<keyword evidence="5 8" id="KW-0648">Protein biosynthesis</keyword>